<comment type="similarity">
    <text evidence="1">Belongs to the SEN15 family.</text>
</comment>
<dbReference type="InterPro" id="IPR011856">
    <property type="entry name" value="tRNA_endonuc-like_dom_sf"/>
</dbReference>
<dbReference type="Proteomes" id="UP001150062">
    <property type="component" value="Unassembled WGS sequence"/>
</dbReference>
<keyword evidence="5" id="KW-0255">Endonuclease</keyword>
<feature type="compositionally biased region" description="Low complexity" evidence="3">
    <location>
        <begin position="150"/>
        <end position="160"/>
    </location>
</feature>
<gene>
    <name evidence="5" type="ORF">M0813_07866</name>
</gene>
<organism evidence="5 6">
    <name type="scientific">Anaeramoeba flamelloides</name>
    <dbReference type="NCBI Taxonomy" id="1746091"/>
    <lineage>
        <taxon>Eukaryota</taxon>
        <taxon>Metamonada</taxon>
        <taxon>Anaeramoebidae</taxon>
        <taxon>Anaeramoeba</taxon>
    </lineage>
</organism>
<name>A0ABQ8X9S0_9EUKA</name>
<dbReference type="GO" id="GO:0004519">
    <property type="term" value="F:endonuclease activity"/>
    <property type="evidence" value="ECO:0007669"/>
    <property type="project" value="UniProtKB-KW"/>
</dbReference>
<comment type="caution">
    <text evidence="5">The sequence shown here is derived from an EMBL/GenBank/DDBJ whole genome shotgun (WGS) entry which is preliminary data.</text>
</comment>
<dbReference type="Gene3D" id="3.40.1350.10">
    <property type="match status" value="1"/>
</dbReference>
<keyword evidence="5" id="KW-0540">Nuclease</keyword>
<reference evidence="5" key="1">
    <citation type="submission" date="2022-08" db="EMBL/GenBank/DDBJ databases">
        <title>Novel sulfate-reducing endosymbionts in the free-living metamonad Anaeramoeba.</title>
        <authorList>
            <person name="Jerlstrom-Hultqvist J."/>
            <person name="Cepicka I."/>
            <person name="Gallot-Lavallee L."/>
            <person name="Salas-Leiva D."/>
            <person name="Curtis B.A."/>
            <person name="Zahonova K."/>
            <person name="Pipaliya S."/>
            <person name="Dacks J."/>
            <person name="Roger A.J."/>
        </authorList>
    </citation>
    <scope>NUCLEOTIDE SEQUENCE</scope>
    <source>
        <strain evidence="5">Schooner1</strain>
    </source>
</reference>
<evidence type="ECO:0000256" key="1">
    <source>
        <dbReference type="ARBA" id="ARBA00006091"/>
    </source>
</evidence>
<dbReference type="EMBL" id="JAOAOG010000321">
    <property type="protein sequence ID" value="KAJ6229433.1"/>
    <property type="molecule type" value="Genomic_DNA"/>
</dbReference>
<evidence type="ECO:0000313" key="5">
    <source>
        <dbReference type="EMBL" id="KAJ6229433.1"/>
    </source>
</evidence>
<feature type="domain" description="tRNA-splicing endonuclease subunit Sen15" evidence="4">
    <location>
        <begin position="40"/>
        <end position="124"/>
    </location>
</feature>
<accession>A0ABQ8X9S0</accession>
<keyword evidence="5" id="KW-0378">Hydrolase</keyword>
<dbReference type="InterPro" id="IPR036167">
    <property type="entry name" value="tRNA_intron_Endo_cat-like_sf"/>
</dbReference>
<feature type="region of interest" description="Disordered" evidence="3">
    <location>
        <begin position="141"/>
        <end position="160"/>
    </location>
</feature>
<protein>
    <submittedName>
        <fullName evidence="5">tRNA-splicing endonuclease subunit sen15</fullName>
    </submittedName>
</protein>
<proteinExistence type="inferred from homology"/>
<evidence type="ECO:0000259" key="4">
    <source>
        <dbReference type="Pfam" id="PF09631"/>
    </source>
</evidence>
<keyword evidence="2" id="KW-0819">tRNA processing</keyword>
<sequence>MSLPFFVRSIVLPNTKLRKSLEKLAAKGYSNLNGVLRVWIYLKYTKSWESLRFQEIHETNNLIVTGSPLVGSVEDYSFYPITITDSWSFKNLCSLTKTLNKIADPILFAIIDTDSTISFYDLSTTNFVELEQLIENNVNTKQNEKKISKNEQNNKNQEKK</sequence>
<dbReference type="PANTHER" id="PTHR28582">
    <property type="entry name" value="TRNA-SPLICING ENDONUCLEASE SUBUNIT SEN15"/>
    <property type="match status" value="1"/>
</dbReference>
<keyword evidence="6" id="KW-1185">Reference proteome</keyword>
<evidence type="ECO:0000256" key="3">
    <source>
        <dbReference type="SAM" id="MobiDB-lite"/>
    </source>
</evidence>
<evidence type="ECO:0000313" key="6">
    <source>
        <dbReference type="Proteomes" id="UP001150062"/>
    </source>
</evidence>
<dbReference type="InterPro" id="IPR018593">
    <property type="entry name" value="tRNA-endonuc_su_Sen15"/>
</dbReference>
<dbReference type="PANTHER" id="PTHR28582:SF1">
    <property type="entry name" value="TRNA-SPLICING ENDONUCLEASE SUBUNIT SEN15"/>
    <property type="match status" value="1"/>
</dbReference>
<dbReference type="SUPFAM" id="SSF53032">
    <property type="entry name" value="tRNA-intron endonuclease catalytic domain-like"/>
    <property type="match status" value="1"/>
</dbReference>
<evidence type="ECO:0000256" key="2">
    <source>
        <dbReference type="ARBA" id="ARBA00022694"/>
    </source>
</evidence>
<dbReference type="Pfam" id="PF09631">
    <property type="entry name" value="Sen15"/>
    <property type="match status" value="1"/>
</dbReference>